<feature type="binding site" evidence="6">
    <location>
        <position position="7"/>
    </location>
    <ligand>
        <name>Mg(2+)</name>
        <dbReference type="ChEBI" id="CHEBI:18420"/>
    </ligand>
</feature>
<keyword evidence="3 6" id="KW-0479">Metal-binding</keyword>
<keyword evidence="9" id="KW-1185">Reference proteome</keyword>
<dbReference type="CDD" id="cd09874">
    <property type="entry name" value="PIN_MT3492-like"/>
    <property type="match status" value="1"/>
</dbReference>
<evidence type="ECO:0000256" key="2">
    <source>
        <dbReference type="ARBA" id="ARBA00022722"/>
    </source>
</evidence>
<evidence type="ECO:0000256" key="4">
    <source>
        <dbReference type="ARBA" id="ARBA00022801"/>
    </source>
</evidence>
<dbReference type="Pfam" id="PF01850">
    <property type="entry name" value="PIN"/>
    <property type="match status" value="1"/>
</dbReference>
<evidence type="ECO:0000313" key="8">
    <source>
        <dbReference type="EMBL" id="BBH17949.1"/>
    </source>
</evidence>
<evidence type="ECO:0000256" key="1">
    <source>
        <dbReference type="ARBA" id="ARBA00022649"/>
    </source>
</evidence>
<keyword evidence="6" id="KW-0800">Toxin</keyword>
<dbReference type="KEGG" id="nbe:Back2_22360"/>
<dbReference type="GO" id="GO:0004540">
    <property type="term" value="F:RNA nuclease activity"/>
    <property type="evidence" value="ECO:0007669"/>
    <property type="project" value="InterPro"/>
</dbReference>
<dbReference type="EC" id="3.1.-.-" evidence="6"/>
<evidence type="ECO:0000259" key="7">
    <source>
        <dbReference type="Pfam" id="PF01850"/>
    </source>
</evidence>
<dbReference type="SUPFAM" id="SSF88723">
    <property type="entry name" value="PIN domain-like"/>
    <property type="match status" value="1"/>
</dbReference>
<dbReference type="Gene3D" id="3.40.50.1010">
    <property type="entry name" value="5'-nuclease"/>
    <property type="match status" value="1"/>
</dbReference>
<evidence type="ECO:0000256" key="3">
    <source>
        <dbReference type="ARBA" id="ARBA00022723"/>
    </source>
</evidence>
<dbReference type="InterPro" id="IPR022907">
    <property type="entry name" value="VapC_family"/>
</dbReference>
<comment type="function">
    <text evidence="6">Toxic component of a toxin-antitoxin (TA) system. An RNase.</text>
</comment>
<keyword evidence="1 6" id="KW-1277">Toxin-antitoxin system</keyword>
<reference evidence="8 9" key="1">
    <citation type="submission" date="2018-11" db="EMBL/GenBank/DDBJ databases">
        <title>Complete genome sequence of Nocardioides baekrokdamisoli strain KCTC 39748.</title>
        <authorList>
            <person name="Kang S.W."/>
            <person name="Lee K.C."/>
            <person name="Kim K.K."/>
            <person name="Kim J.S."/>
            <person name="Kim D.S."/>
            <person name="Ko S.H."/>
            <person name="Yang S.H."/>
            <person name="Shin Y.K."/>
            <person name="Lee J.S."/>
        </authorList>
    </citation>
    <scope>NUCLEOTIDE SEQUENCE [LARGE SCALE GENOMIC DNA]</scope>
    <source>
        <strain evidence="8 9">KCTC 39748</strain>
    </source>
</reference>
<accession>A0A3G9J4J9</accession>
<feature type="binding site" evidence="6">
    <location>
        <position position="90"/>
    </location>
    <ligand>
        <name>Mg(2+)</name>
        <dbReference type="ChEBI" id="CHEBI:18420"/>
    </ligand>
</feature>
<dbReference type="HAMAP" id="MF_00265">
    <property type="entry name" value="VapC_Nob1"/>
    <property type="match status" value="1"/>
</dbReference>
<dbReference type="InterPro" id="IPR029060">
    <property type="entry name" value="PIN-like_dom_sf"/>
</dbReference>
<sequence>MYTAYVDSSLLVKVMLEEVESAAVREWVSGNIVLVSSRLLEAEMRRVAARSGIPQADASEALSYVNLVDVPPSAYFGAGIHPDPDLRTLDALHVTVATMIGVDAIATYDVKMAATANAVGLAVITPS</sequence>
<organism evidence="8 9">
    <name type="scientific">Nocardioides baekrokdamisoli</name>
    <dbReference type="NCBI Taxonomy" id="1804624"/>
    <lineage>
        <taxon>Bacteria</taxon>
        <taxon>Bacillati</taxon>
        <taxon>Actinomycetota</taxon>
        <taxon>Actinomycetes</taxon>
        <taxon>Propionibacteriales</taxon>
        <taxon>Nocardioidaceae</taxon>
        <taxon>Nocardioides</taxon>
    </lineage>
</organism>
<dbReference type="OrthoDB" id="4750219at2"/>
<protein>
    <recommendedName>
        <fullName evidence="6">Ribonuclease VapC</fullName>
        <shortName evidence="6">RNase VapC</shortName>
        <ecNumber evidence="6">3.1.-.-</ecNumber>
    </recommendedName>
    <alternativeName>
        <fullName evidence="6">Toxin VapC</fullName>
    </alternativeName>
</protein>
<dbReference type="Proteomes" id="UP000271573">
    <property type="component" value="Chromosome"/>
</dbReference>
<feature type="domain" description="PIN" evidence="7">
    <location>
        <begin position="5"/>
        <end position="116"/>
    </location>
</feature>
<dbReference type="GO" id="GO:0016787">
    <property type="term" value="F:hydrolase activity"/>
    <property type="evidence" value="ECO:0007669"/>
    <property type="project" value="UniProtKB-KW"/>
</dbReference>
<dbReference type="EMBL" id="AP019307">
    <property type="protein sequence ID" value="BBH17949.1"/>
    <property type="molecule type" value="Genomic_DNA"/>
</dbReference>
<gene>
    <name evidence="8" type="primary">vapc46</name>
    <name evidence="6" type="synonym">vapC</name>
    <name evidence="8" type="ORF">Back2_22360</name>
</gene>
<keyword evidence="4 6" id="KW-0378">Hydrolase</keyword>
<keyword evidence="5 6" id="KW-0460">Magnesium</keyword>
<evidence type="ECO:0000313" key="9">
    <source>
        <dbReference type="Proteomes" id="UP000271573"/>
    </source>
</evidence>
<proteinExistence type="inferred from homology"/>
<dbReference type="GO" id="GO:0000287">
    <property type="term" value="F:magnesium ion binding"/>
    <property type="evidence" value="ECO:0007669"/>
    <property type="project" value="UniProtKB-UniRule"/>
</dbReference>
<dbReference type="GO" id="GO:0090729">
    <property type="term" value="F:toxin activity"/>
    <property type="evidence" value="ECO:0007669"/>
    <property type="project" value="UniProtKB-KW"/>
</dbReference>
<comment type="cofactor">
    <cofactor evidence="6">
        <name>Mg(2+)</name>
        <dbReference type="ChEBI" id="CHEBI:18420"/>
    </cofactor>
</comment>
<dbReference type="AlphaFoldDB" id="A0A3G9J4J9"/>
<comment type="similarity">
    <text evidence="6">Belongs to the PINc/VapC protein family.</text>
</comment>
<dbReference type="RefSeq" id="WP_125569330.1">
    <property type="nucleotide sequence ID" value="NZ_AP019307.1"/>
</dbReference>
<keyword evidence="2 6" id="KW-0540">Nuclease</keyword>
<evidence type="ECO:0000256" key="6">
    <source>
        <dbReference type="HAMAP-Rule" id="MF_00265"/>
    </source>
</evidence>
<dbReference type="InterPro" id="IPR002716">
    <property type="entry name" value="PIN_dom"/>
</dbReference>
<evidence type="ECO:0000256" key="5">
    <source>
        <dbReference type="ARBA" id="ARBA00022842"/>
    </source>
</evidence>
<name>A0A3G9J4J9_9ACTN</name>